<keyword evidence="3" id="KW-1185">Reference proteome</keyword>
<evidence type="ECO:0000313" key="2">
    <source>
        <dbReference type="EMBL" id="QTE21938.1"/>
    </source>
</evidence>
<dbReference type="Proteomes" id="UP000663920">
    <property type="component" value="Chromosome"/>
</dbReference>
<reference evidence="2 3" key="1">
    <citation type="submission" date="2021-03" db="EMBL/GenBank/DDBJ databases">
        <title>Complete genome of Polaribacter_sp.SM13.</title>
        <authorList>
            <person name="Jeong S.W."/>
            <person name="Bae J.W."/>
        </authorList>
    </citation>
    <scope>NUCLEOTIDE SEQUENCE [LARGE SCALE GENOMIC DNA]</scope>
    <source>
        <strain evidence="2 3">SM13</strain>
    </source>
</reference>
<dbReference type="EMBL" id="CP071869">
    <property type="protein sequence ID" value="QTE21938.1"/>
    <property type="molecule type" value="Genomic_DNA"/>
</dbReference>
<accession>A0A975CLN0</accession>
<dbReference type="KEGG" id="pcea:J3359_14115"/>
<dbReference type="RefSeq" id="WP_208077513.1">
    <property type="nucleotide sequence ID" value="NZ_CP071869.1"/>
</dbReference>
<evidence type="ECO:0008006" key="4">
    <source>
        <dbReference type="Google" id="ProtNLM"/>
    </source>
</evidence>
<feature type="signal peptide" evidence="1">
    <location>
        <begin position="1"/>
        <end position="20"/>
    </location>
</feature>
<evidence type="ECO:0000313" key="3">
    <source>
        <dbReference type="Proteomes" id="UP000663920"/>
    </source>
</evidence>
<keyword evidence="1" id="KW-0732">Signal</keyword>
<name>A0A975CLN0_9FLAO</name>
<feature type="chain" id="PRO_5036962437" description="DUF4890 domain-containing protein" evidence="1">
    <location>
        <begin position="21"/>
        <end position="137"/>
    </location>
</feature>
<gene>
    <name evidence="2" type="ORF">J3359_14115</name>
</gene>
<organism evidence="2 3">
    <name type="scientific">Polaribacter cellanae</name>
    <dbReference type="NCBI Taxonomy" id="2818493"/>
    <lineage>
        <taxon>Bacteria</taxon>
        <taxon>Pseudomonadati</taxon>
        <taxon>Bacteroidota</taxon>
        <taxon>Flavobacteriia</taxon>
        <taxon>Flavobacteriales</taxon>
        <taxon>Flavobacteriaceae</taxon>
    </lineage>
</organism>
<evidence type="ECO:0000256" key="1">
    <source>
        <dbReference type="SAM" id="SignalP"/>
    </source>
</evidence>
<sequence>MKKLASILVLVFSVTFATQAQKNRKQERPQLSVKQHTNLAIKRMTLALDLSEKQQNRIKPIIAKKMAERKALIEKRKKARKEKKRPTANQIYAVKSKMLDNQIATRNSMKEILNKEQFEKFEKMQKKETEENNFSFG</sequence>
<protein>
    <recommendedName>
        <fullName evidence="4">DUF4890 domain-containing protein</fullName>
    </recommendedName>
</protein>
<proteinExistence type="predicted"/>
<dbReference type="AlphaFoldDB" id="A0A975CLN0"/>
<dbReference type="Gene3D" id="1.20.120.1490">
    <property type="match status" value="1"/>
</dbReference>